<evidence type="ECO:0000313" key="1">
    <source>
        <dbReference type="EMBL" id="QDJ14000.1"/>
    </source>
</evidence>
<gene>
    <name evidence="1" type="ORF">CEP48_00455</name>
</gene>
<dbReference type="CDD" id="cd09030">
    <property type="entry name" value="DUF1425"/>
    <property type="match status" value="1"/>
</dbReference>
<dbReference type="PROSITE" id="PS51257">
    <property type="entry name" value="PROKAR_LIPOPROTEIN"/>
    <property type="match status" value="1"/>
</dbReference>
<protein>
    <submittedName>
        <fullName evidence="1">Uncharacterized protein</fullName>
    </submittedName>
</protein>
<evidence type="ECO:0000313" key="2">
    <source>
        <dbReference type="Proteomes" id="UP000955338"/>
    </source>
</evidence>
<dbReference type="AlphaFoldDB" id="A0A8D4IZ41"/>
<dbReference type="InterPro" id="IPR010824">
    <property type="entry name" value="DUF1425"/>
</dbReference>
<organism evidence="1 2">
    <name type="scientific">Mergibacter septicus</name>
    <dbReference type="NCBI Taxonomy" id="221402"/>
    <lineage>
        <taxon>Bacteria</taxon>
        <taxon>Pseudomonadati</taxon>
        <taxon>Pseudomonadota</taxon>
        <taxon>Gammaproteobacteria</taxon>
        <taxon>Pasteurellales</taxon>
        <taxon>Pasteurellaceae</taxon>
        <taxon>Mergibacter</taxon>
    </lineage>
</organism>
<reference evidence="1" key="1">
    <citation type="submission" date="2017-06" db="EMBL/GenBank/DDBJ databases">
        <title>Genome sequencing of pathogenic and non-pathogenic strains within Bisgaard taxon 40.</title>
        <authorList>
            <person name="Ladner J.T."/>
            <person name="Lovett S.P."/>
            <person name="Koroleva G."/>
            <person name="Lorch J.M."/>
        </authorList>
    </citation>
    <scope>NUCLEOTIDE SEQUENCE</scope>
    <source>
        <strain evidence="1">27576-1-I1</strain>
    </source>
</reference>
<accession>A0A8D4IZ41</accession>
<dbReference type="InterPro" id="IPR038483">
    <property type="entry name" value="YcfL-like_sf"/>
</dbReference>
<dbReference type="RefSeq" id="WP_261919918.1">
    <property type="nucleotide sequence ID" value="NZ_CP022010.1"/>
</dbReference>
<proteinExistence type="predicted"/>
<dbReference type="EMBL" id="CP022011">
    <property type="protein sequence ID" value="QDJ14000.1"/>
    <property type="molecule type" value="Genomic_DNA"/>
</dbReference>
<dbReference type="Proteomes" id="UP000955338">
    <property type="component" value="Chromosome"/>
</dbReference>
<name>A0A8D4IZ41_9PAST</name>
<dbReference type="Gene3D" id="2.60.40.3230">
    <property type="match status" value="1"/>
</dbReference>
<sequence length="123" mass="13995">MKQITAILLIFICTLTTVACNTSSPNTYLIYSRPVINITAPIAEAIEVNTDQHNIRIKNQSEKQISLAYKLTWYDQNGVTQPPHWQQAIEWNELSLAAKQVITIPLNPATPISVNYRLFIREN</sequence>
<keyword evidence="2" id="KW-1185">Reference proteome</keyword>
<dbReference type="Pfam" id="PF07233">
    <property type="entry name" value="DUF1425"/>
    <property type="match status" value="1"/>
</dbReference>